<proteinExistence type="predicted"/>
<comment type="caution">
    <text evidence="2">The sequence shown here is derived from an EMBL/GenBank/DDBJ whole genome shotgun (WGS) entry which is preliminary data.</text>
</comment>
<organism evidence="2 3">
    <name type="scientific">Hominenteromicrobium mulieris</name>
    <dbReference type="NCBI Taxonomy" id="2885357"/>
    <lineage>
        <taxon>Bacteria</taxon>
        <taxon>Bacillati</taxon>
        <taxon>Bacillota</taxon>
        <taxon>Clostridia</taxon>
        <taxon>Eubacteriales</taxon>
        <taxon>Oscillospiraceae</taxon>
        <taxon>Hominenteromicrobium</taxon>
    </lineage>
</organism>
<accession>A0AAE3DIL6</accession>
<gene>
    <name evidence="2" type="ORF">LKD31_07745</name>
</gene>
<dbReference type="EMBL" id="JAJEQC010000006">
    <property type="protein sequence ID" value="MCC2136909.1"/>
    <property type="molecule type" value="Genomic_DNA"/>
</dbReference>
<sequence length="252" mass="28570">MKKLVSTVISMLLLLSSVFVYASEPTFSTSASLEKVQTFSAQTLPESIYKFIEDCDVEIKDDSVIWIEQDSNSSALRIQNTEGTKKTLTSVFEISTDEDGNSFKNNSVAELLNPPIQPVDGYTQPFNQEGIKVSYTCVYNLEISDRWYYHMIGSYFTYKADAGTAPSSIRLWFSGYGDLYQKSSSSYKLLKEDQHKVIDFTRYAPSKNTMYSKTDEMPTNQYIVPINANGGMEVILYVNVGGRQLYDHYIFS</sequence>
<dbReference type="AlphaFoldDB" id="A0AAE3DIL6"/>
<evidence type="ECO:0000313" key="2">
    <source>
        <dbReference type="EMBL" id="MCC2136909.1"/>
    </source>
</evidence>
<dbReference type="RefSeq" id="WP_308449264.1">
    <property type="nucleotide sequence ID" value="NZ_JAJEQC010000006.1"/>
</dbReference>
<dbReference type="Proteomes" id="UP001199424">
    <property type="component" value="Unassembled WGS sequence"/>
</dbReference>
<evidence type="ECO:0000256" key="1">
    <source>
        <dbReference type="SAM" id="SignalP"/>
    </source>
</evidence>
<protein>
    <submittedName>
        <fullName evidence="2">Uncharacterized protein</fullName>
    </submittedName>
</protein>
<keyword evidence="1" id="KW-0732">Signal</keyword>
<feature type="signal peptide" evidence="1">
    <location>
        <begin position="1"/>
        <end position="22"/>
    </location>
</feature>
<keyword evidence="3" id="KW-1185">Reference proteome</keyword>
<reference evidence="2" key="1">
    <citation type="submission" date="2021-10" db="EMBL/GenBank/DDBJ databases">
        <title>Anaerobic single-cell dispensing facilitates the cultivation of human gut bacteria.</title>
        <authorList>
            <person name="Afrizal A."/>
        </authorList>
    </citation>
    <scope>NUCLEOTIDE SEQUENCE</scope>
    <source>
        <strain evidence="2">CLA-AA-H250</strain>
    </source>
</reference>
<feature type="chain" id="PRO_5041935102" evidence="1">
    <location>
        <begin position="23"/>
        <end position="252"/>
    </location>
</feature>
<evidence type="ECO:0000313" key="3">
    <source>
        <dbReference type="Proteomes" id="UP001199424"/>
    </source>
</evidence>
<name>A0AAE3DIL6_9FIRM</name>